<reference evidence="1" key="2">
    <citation type="journal article" date="2015" name="Data Brief">
        <title>Shoot transcriptome of the giant reed, Arundo donax.</title>
        <authorList>
            <person name="Barrero R.A."/>
            <person name="Guerrero F.D."/>
            <person name="Moolhuijzen P."/>
            <person name="Goolsby J.A."/>
            <person name="Tidwell J."/>
            <person name="Bellgard S.E."/>
            <person name="Bellgard M.I."/>
        </authorList>
    </citation>
    <scope>NUCLEOTIDE SEQUENCE</scope>
    <source>
        <tissue evidence="1">Shoot tissue taken approximately 20 cm above the soil surface</tissue>
    </source>
</reference>
<accession>A0A0A9RGR1</accession>
<protein>
    <submittedName>
        <fullName evidence="1">Uncharacterized protein</fullName>
    </submittedName>
</protein>
<dbReference type="EMBL" id="GBRH01222088">
    <property type="protein sequence ID" value="JAD75807.1"/>
    <property type="molecule type" value="Transcribed_RNA"/>
</dbReference>
<reference evidence="1" key="1">
    <citation type="submission" date="2014-09" db="EMBL/GenBank/DDBJ databases">
        <authorList>
            <person name="Magalhaes I.L.F."/>
            <person name="Oliveira U."/>
            <person name="Santos F.R."/>
            <person name="Vidigal T.H.D.A."/>
            <person name="Brescovit A.D."/>
            <person name="Santos A.J."/>
        </authorList>
    </citation>
    <scope>NUCLEOTIDE SEQUENCE</scope>
    <source>
        <tissue evidence="1">Shoot tissue taken approximately 20 cm above the soil surface</tissue>
    </source>
</reference>
<sequence>MILLVMGLQLLLSLLEKSSSWAS</sequence>
<name>A0A0A9RGR1_ARUDO</name>
<organism evidence="1">
    <name type="scientific">Arundo donax</name>
    <name type="common">Giant reed</name>
    <name type="synonym">Donax arundinaceus</name>
    <dbReference type="NCBI Taxonomy" id="35708"/>
    <lineage>
        <taxon>Eukaryota</taxon>
        <taxon>Viridiplantae</taxon>
        <taxon>Streptophyta</taxon>
        <taxon>Embryophyta</taxon>
        <taxon>Tracheophyta</taxon>
        <taxon>Spermatophyta</taxon>
        <taxon>Magnoliopsida</taxon>
        <taxon>Liliopsida</taxon>
        <taxon>Poales</taxon>
        <taxon>Poaceae</taxon>
        <taxon>PACMAD clade</taxon>
        <taxon>Arundinoideae</taxon>
        <taxon>Arundineae</taxon>
        <taxon>Arundo</taxon>
    </lineage>
</organism>
<dbReference type="AlphaFoldDB" id="A0A0A9RGR1"/>
<proteinExistence type="predicted"/>
<evidence type="ECO:0000313" key="1">
    <source>
        <dbReference type="EMBL" id="JAD75807.1"/>
    </source>
</evidence>